<evidence type="ECO:0000256" key="4">
    <source>
        <dbReference type="ARBA" id="ARBA00022679"/>
    </source>
</evidence>
<dbReference type="OrthoDB" id="9771846at2"/>
<dbReference type="GO" id="GO:0016757">
    <property type="term" value="F:glycosyltransferase activity"/>
    <property type="evidence" value="ECO:0007669"/>
    <property type="project" value="UniProtKB-KW"/>
</dbReference>
<comment type="similarity">
    <text evidence="2">Belongs to the glycosyltransferase 2 family.</text>
</comment>
<organism evidence="6 7">
    <name type="scientific">Rudaeicoccus suwonensis</name>
    <dbReference type="NCBI Taxonomy" id="657409"/>
    <lineage>
        <taxon>Bacteria</taxon>
        <taxon>Bacillati</taxon>
        <taxon>Actinomycetota</taxon>
        <taxon>Actinomycetes</taxon>
        <taxon>Micrococcales</taxon>
        <taxon>Dermacoccaceae</taxon>
        <taxon>Rudaeicoccus</taxon>
    </lineage>
</organism>
<comment type="caution">
    <text evidence="6">The sequence shown here is derived from an EMBL/GenBank/DDBJ whole genome shotgun (WGS) entry which is preliminary data.</text>
</comment>
<comment type="pathway">
    <text evidence="1">Cell wall biogenesis; cell wall polysaccharide biosynthesis.</text>
</comment>
<evidence type="ECO:0000256" key="1">
    <source>
        <dbReference type="ARBA" id="ARBA00004776"/>
    </source>
</evidence>
<keyword evidence="7" id="KW-1185">Reference proteome</keyword>
<dbReference type="InterPro" id="IPR029044">
    <property type="entry name" value="Nucleotide-diphossugar_trans"/>
</dbReference>
<dbReference type="InterPro" id="IPR001173">
    <property type="entry name" value="Glyco_trans_2-like"/>
</dbReference>
<keyword evidence="3" id="KW-0328">Glycosyltransferase</keyword>
<dbReference type="Proteomes" id="UP000318297">
    <property type="component" value="Unassembled WGS sequence"/>
</dbReference>
<dbReference type="SUPFAM" id="SSF53448">
    <property type="entry name" value="Nucleotide-diphospho-sugar transferases"/>
    <property type="match status" value="1"/>
</dbReference>
<dbReference type="PANTHER" id="PTHR43179">
    <property type="entry name" value="RHAMNOSYLTRANSFERASE WBBL"/>
    <property type="match status" value="1"/>
</dbReference>
<protein>
    <submittedName>
        <fullName evidence="6">N-acetylglucosaminyl-diphospho-decaprenol L-rhamnosyltransferase</fullName>
    </submittedName>
</protein>
<dbReference type="RefSeq" id="WP_145225632.1">
    <property type="nucleotide sequence ID" value="NZ_VIVQ01000001.1"/>
</dbReference>
<proteinExistence type="inferred from homology"/>
<evidence type="ECO:0000313" key="6">
    <source>
        <dbReference type="EMBL" id="TWE11987.1"/>
    </source>
</evidence>
<dbReference type="EMBL" id="VIVQ01000001">
    <property type="protein sequence ID" value="TWE11987.1"/>
    <property type="molecule type" value="Genomic_DNA"/>
</dbReference>
<evidence type="ECO:0000259" key="5">
    <source>
        <dbReference type="Pfam" id="PF00535"/>
    </source>
</evidence>
<dbReference type="Gene3D" id="3.90.550.10">
    <property type="entry name" value="Spore Coat Polysaccharide Biosynthesis Protein SpsA, Chain A"/>
    <property type="match status" value="1"/>
</dbReference>
<sequence>MKSTDITGLSVVIPHYGDPVPTAALIEQLRQHSSPVPVQIVVSDDASPQAFPAGEGYQVVRRATNGGFGAAVNAGVTVAFHDALLVLNSDVSLPPTALDDLVQGAQPWWPAVVSTKVHQGSGELCVPRLWPKASHHVLEWSEPLARFHGQDWVERAMGNDVAGWHAQVPVVTDWAIGVCLLIPTQDFRAIGGFDERFFMNCEEADLQWRLKRERGLPVVVLAQPVLDHVGGGSSDPVKRGGWVTDARFRYHEKWHGGAGLRWGLEAATAVNLGWNAARSVAGRSPRPRENHRRQRALIAHAWRTRGGTPSGGPDA</sequence>
<feature type="domain" description="Glycosyltransferase 2-like" evidence="5">
    <location>
        <begin position="10"/>
        <end position="123"/>
    </location>
</feature>
<accession>A0A561E8Q8</accession>
<dbReference type="Pfam" id="PF00535">
    <property type="entry name" value="Glycos_transf_2"/>
    <property type="match status" value="1"/>
</dbReference>
<reference evidence="6 7" key="1">
    <citation type="submission" date="2019-06" db="EMBL/GenBank/DDBJ databases">
        <title>Sequencing the genomes of 1000 actinobacteria strains.</title>
        <authorList>
            <person name="Klenk H.-P."/>
        </authorList>
    </citation>
    <scope>NUCLEOTIDE SEQUENCE [LARGE SCALE GENOMIC DNA]</scope>
    <source>
        <strain evidence="6 7">DSM 19560</strain>
    </source>
</reference>
<keyword evidence="4 6" id="KW-0808">Transferase</keyword>
<evidence type="ECO:0000256" key="3">
    <source>
        <dbReference type="ARBA" id="ARBA00022676"/>
    </source>
</evidence>
<dbReference type="AlphaFoldDB" id="A0A561E8Q8"/>
<dbReference type="PANTHER" id="PTHR43179:SF12">
    <property type="entry name" value="GALACTOFURANOSYLTRANSFERASE GLFT2"/>
    <property type="match status" value="1"/>
</dbReference>
<gene>
    <name evidence="6" type="ORF">BKA23_0783</name>
</gene>
<evidence type="ECO:0000256" key="2">
    <source>
        <dbReference type="ARBA" id="ARBA00006739"/>
    </source>
</evidence>
<name>A0A561E8Q8_9MICO</name>
<evidence type="ECO:0000313" key="7">
    <source>
        <dbReference type="Proteomes" id="UP000318297"/>
    </source>
</evidence>